<dbReference type="GO" id="GO:0004674">
    <property type="term" value="F:protein serine/threonine kinase activity"/>
    <property type="evidence" value="ECO:0007669"/>
    <property type="project" value="UniProtKB-KW"/>
</dbReference>
<dbReference type="InterPro" id="IPR001245">
    <property type="entry name" value="Ser-Thr/Tyr_kinase_cat_dom"/>
</dbReference>
<protein>
    <recommendedName>
        <fullName evidence="6">Protein kinase domain-containing protein</fullName>
    </recommendedName>
</protein>
<dbReference type="AlphaFoldDB" id="A0A396IE29"/>
<comment type="caution">
    <text evidence="7">The sequence shown here is derived from an EMBL/GenBank/DDBJ whole genome shotgun (WGS) entry which is preliminary data.</text>
</comment>
<dbReference type="Gene3D" id="1.10.510.10">
    <property type="entry name" value="Transferase(Phosphotransferase) domain 1"/>
    <property type="match status" value="1"/>
</dbReference>
<evidence type="ECO:0000256" key="3">
    <source>
        <dbReference type="ARBA" id="ARBA00022741"/>
    </source>
</evidence>
<dbReference type="PANTHER" id="PTHR27002">
    <property type="entry name" value="RECEPTOR-LIKE SERINE/THREONINE-PROTEIN KINASE SD1-8"/>
    <property type="match status" value="1"/>
</dbReference>
<dbReference type="Proteomes" id="UP000265566">
    <property type="component" value="Chromosome 4"/>
</dbReference>
<keyword evidence="5" id="KW-0067">ATP-binding</keyword>
<dbReference type="InterPro" id="IPR000719">
    <property type="entry name" value="Prot_kinase_dom"/>
</dbReference>
<dbReference type="InterPro" id="IPR011009">
    <property type="entry name" value="Kinase-like_dom_sf"/>
</dbReference>
<dbReference type="EMBL" id="PSQE01000004">
    <property type="protein sequence ID" value="RHN61975.1"/>
    <property type="molecule type" value="Genomic_DNA"/>
</dbReference>
<dbReference type="SUPFAM" id="SSF56112">
    <property type="entry name" value="Protein kinase-like (PK-like)"/>
    <property type="match status" value="1"/>
</dbReference>
<keyword evidence="4" id="KW-0418">Kinase</keyword>
<keyword evidence="2 7" id="KW-0808">Transferase</keyword>
<evidence type="ECO:0000313" key="7">
    <source>
        <dbReference type="EMBL" id="RHN61975.1"/>
    </source>
</evidence>
<dbReference type="PANTHER" id="PTHR27002:SF616">
    <property type="entry name" value="RECEPTOR-LIKE SERINE_THREONINE-PROTEIN KINASE"/>
    <property type="match status" value="1"/>
</dbReference>
<evidence type="ECO:0000313" key="8">
    <source>
        <dbReference type="Proteomes" id="UP000265566"/>
    </source>
</evidence>
<dbReference type="Pfam" id="PF07714">
    <property type="entry name" value="PK_Tyr_Ser-Thr"/>
    <property type="match status" value="1"/>
</dbReference>
<evidence type="ECO:0000256" key="2">
    <source>
        <dbReference type="ARBA" id="ARBA00022679"/>
    </source>
</evidence>
<keyword evidence="3" id="KW-0547">Nucleotide-binding</keyword>
<dbReference type="GO" id="GO:0005524">
    <property type="term" value="F:ATP binding"/>
    <property type="evidence" value="ECO:0007669"/>
    <property type="project" value="UniProtKB-KW"/>
</dbReference>
<evidence type="ECO:0000256" key="5">
    <source>
        <dbReference type="ARBA" id="ARBA00022840"/>
    </source>
</evidence>
<gene>
    <name evidence="7" type="ORF">MtrunA17_Chr4g0042431</name>
</gene>
<organism evidence="7 8">
    <name type="scientific">Medicago truncatula</name>
    <name type="common">Barrel medic</name>
    <name type="synonym">Medicago tribuloides</name>
    <dbReference type="NCBI Taxonomy" id="3880"/>
    <lineage>
        <taxon>Eukaryota</taxon>
        <taxon>Viridiplantae</taxon>
        <taxon>Streptophyta</taxon>
        <taxon>Embryophyta</taxon>
        <taxon>Tracheophyta</taxon>
        <taxon>Spermatophyta</taxon>
        <taxon>Magnoliopsida</taxon>
        <taxon>eudicotyledons</taxon>
        <taxon>Gunneridae</taxon>
        <taxon>Pentapetalae</taxon>
        <taxon>rosids</taxon>
        <taxon>fabids</taxon>
        <taxon>Fabales</taxon>
        <taxon>Fabaceae</taxon>
        <taxon>Papilionoideae</taxon>
        <taxon>50 kb inversion clade</taxon>
        <taxon>NPAAA clade</taxon>
        <taxon>Hologalegina</taxon>
        <taxon>IRL clade</taxon>
        <taxon>Trifolieae</taxon>
        <taxon>Medicago</taxon>
    </lineage>
</organism>
<reference evidence="8" key="1">
    <citation type="journal article" date="2018" name="Nat. Plants">
        <title>Whole-genome landscape of Medicago truncatula symbiotic genes.</title>
        <authorList>
            <person name="Pecrix Y."/>
            <person name="Staton S.E."/>
            <person name="Sallet E."/>
            <person name="Lelandais-Briere C."/>
            <person name="Moreau S."/>
            <person name="Carrere S."/>
            <person name="Blein T."/>
            <person name="Jardinaud M.F."/>
            <person name="Latrasse D."/>
            <person name="Zouine M."/>
            <person name="Zahm M."/>
            <person name="Kreplak J."/>
            <person name="Mayjonade B."/>
            <person name="Satge C."/>
            <person name="Perez M."/>
            <person name="Cauet S."/>
            <person name="Marande W."/>
            <person name="Chantry-Darmon C."/>
            <person name="Lopez-Roques C."/>
            <person name="Bouchez O."/>
            <person name="Berard A."/>
            <person name="Debelle F."/>
            <person name="Munos S."/>
            <person name="Bendahmane A."/>
            <person name="Berges H."/>
            <person name="Niebel A."/>
            <person name="Buitink J."/>
            <person name="Frugier F."/>
            <person name="Benhamed M."/>
            <person name="Crespi M."/>
            <person name="Gouzy J."/>
            <person name="Gamas P."/>
        </authorList>
    </citation>
    <scope>NUCLEOTIDE SEQUENCE [LARGE SCALE GENOMIC DNA]</scope>
    <source>
        <strain evidence="8">cv. Jemalong A17</strain>
    </source>
</reference>
<dbReference type="InterPro" id="IPR021820">
    <property type="entry name" value="S-locus_recpt_kinase_C"/>
</dbReference>
<sequence length="150" mass="16831">MAPEYAVDELFSVKSDVFSFGILLLEIIRGKRNRAYYHTYETLNLVGKAWVVWKEDKALDLIDSNIGETLIISEVLRCMHVSLLCVQQNPEDRPTMATLILMLGSTEMELGEPKEPGFISGNVSTESNLKTNQKDCSSSNQMTISLLDAR</sequence>
<feature type="domain" description="Protein kinase" evidence="6">
    <location>
        <begin position="1"/>
        <end position="118"/>
    </location>
</feature>
<dbReference type="Pfam" id="PF11883">
    <property type="entry name" value="DUF3403"/>
    <property type="match status" value="1"/>
</dbReference>
<proteinExistence type="predicted"/>
<dbReference type="Gramene" id="rna24493">
    <property type="protein sequence ID" value="RHN61975.1"/>
    <property type="gene ID" value="gene24493"/>
</dbReference>
<keyword evidence="1" id="KW-0723">Serine/threonine-protein kinase</keyword>
<evidence type="ECO:0000256" key="4">
    <source>
        <dbReference type="ARBA" id="ARBA00022777"/>
    </source>
</evidence>
<name>A0A396IE29_MEDTR</name>
<dbReference type="PROSITE" id="PS50011">
    <property type="entry name" value="PROTEIN_KINASE_DOM"/>
    <property type="match status" value="1"/>
</dbReference>
<evidence type="ECO:0000259" key="6">
    <source>
        <dbReference type="PROSITE" id="PS50011"/>
    </source>
</evidence>
<accession>A0A396IE29</accession>
<evidence type="ECO:0000256" key="1">
    <source>
        <dbReference type="ARBA" id="ARBA00022527"/>
    </source>
</evidence>